<proteinExistence type="predicted"/>
<dbReference type="PANTHER" id="PTHR23339">
    <property type="entry name" value="TYROSINE SPECIFIC PROTEIN PHOSPHATASE AND DUAL SPECIFICITY PROTEIN PHOSPHATASE"/>
    <property type="match status" value="1"/>
</dbReference>
<evidence type="ECO:0000259" key="2">
    <source>
        <dbReference type="PROSITE" id="PS50054"/>
    </source>
</evidence>
<dbReference type="InterPro" id="IPR000387">
    <property type="entry name" value="Tyr_Pase_dom"/>
</dbReference>
<organism evidence="4 5">
    <name type="scientific">[Myrmecia] bisecta</name>
    <dbReference type="NCBI Taxonomy" id="41462"/>
    <lineage>
        <taxon>Eukaryota</taxon>
        <taxon>Viridiplantae</taxon>
        <taxon>Chlorophyta</taxon>
        <taxon>core chlorophytes</taxon>
        <taxon>Trebouxiophyceae</taxon>
        <taxon>Trebouxiales</taxon>
        <taxon>Trebouxiaceae</taxon>
        <taxon>Myrmecia</taxon>
    </lineage>
</organism>
<dbReference type="InterPro" id="IPR016130">
    <property type="entry name" value="Tyr_Pase_AS"/>
</dbReference>
<dbReference type="EMBL" id="JALJOR010000014">
    <property type="protein sequence ID" value="KAK9806168.1"/>
    <property type="molecule type" value="Genomic_DNA"/>
</dbReference>
<dbReference type="InterPro" id="IPR050561">
    <property type="entry name" value="PTP"/>
</dbReference>
<evidence type="ECO:0000256" key="1">
    <source>
        <dbReference type="ARBA" id="ARBA00022801"/>
    </source>
</evidence>
<evidence type="ECO:0000313" key="5">
    <source>
        <dbReference type="Proteomes" id="UP001489004"/>
    </source>
</evidence>
<dbReference type="PROSITE" id="PS50054">
    <property type="entry name" value="TYR_PHOSPHATASE_DUAL"/>
    <property type="match status" value="1"/>
</dbReference>
<protein>
    <submittedName>
        <fullName evidence="4">Uncharacterized protein</fullName>
    </submittedName>
</protein>
<evidence type="ECO:0000259" key="3">
    <source>
        <dbReference type="PROSITE" id="PS50056"/>
    </source>
</evidence>
<gene>
    <name evidence="4" type="ORF">WJX72_003967</name>
</gene>
<comment type="caution">
    <text evidence="4">The sequence shown here is derived from an EMBL/GenBank/DDBJ whole genome shotgun (WGS) entry which is preliminary data.</text>
</comment>
<dbReference type="AlphaFoldDB" id="A0AAW1PDG0"/>
<dbReference type="PROSITE" id="PS50056">
    <property type="entry name" value="TYR_PHOSPHATASE_2"/>
    <property type="match status" value="1"/>
</dbReference>
<name>A0AAW1PDG0_9CHLO</name>
<reference evidence="4 5" key="1">
    <citation type="journal article" date="2024" name="Nat. Commun.">
        <title>Phylogenomics reveals the evolutionary origins of lichenization in chlorophyte algae.</title>
        <authorList>
            <person name="Puginier C."/>
            <person name="Libourel C."/>
            <person name="Otte J."/>
            <person name="Skaloud P."/>
            <person name="Haon M."/>
            <person name="Grisel S."/>
            <person name="Petersen M."/>
            <person name="Berrin J.G."/>
            <person name="Delaux P.M."/>
            <person name="Dal Grande F."/>
            <person name="Keller J."/>
        </authorList>
    </citation>
    <scope>NUCLEOTIDE SEQUENCE [LARGE SCALE GENOMIC DNA]</scope>
    <source>
        <strain evidence="4 5">SAG 2043</strain>
    </source>
</reference>
<keyword evidence="5" id="KW-1185">Reference proteome</keyword>
<dbReference type="Proteomes" id="UP001489004">
    <property type="component" value="Unassembled WGS sequence"/>
</dbReference>
<keyword evidence="1" id="KW-0378">Hydrolase</keyword>
<feature type="domain" description="Tyrosine-protein phosphatase" evidence="2">
    <location>
        <begin position="70"/>
        <end position="238"/>
    </location>
</feature>
<sequence length="238" mass="26194">MGAVVSAPMATSSVAVAGTQPSWAVLNNSIGGTAAFLAKERIQCLCEGGSHCTKEDWEHQRGTPAFLGLHSNWVTPEVLAMARPWQENVVRHSLVQRFQEAQIGMILNLQEVGEHAHCGRGVLPNSGFSYDPESFMAAGIGFFNFSWRDMGCPSLHKMMDIVQVMAHVTRVEKRKIAVHCHAGLGRTGLSIACYLVFLGECTPAEAILLTRKGRPGALQTKQQVRFVEVFLHYLQHLR</sequence>
<dbReference type="Gene3D" id="3.90.190.10">
    <property type="entry name" value="Protein tyrosine phosphatase superfamily"/>
    <property type="match status" value="1"/>
</dbReference>
<accession>A0AAW1PDG0</accession>
<dbReference type="InterPro" id="IPR003595">
    <property type="entry name" value="Tyr_Pase_cat"/>
</dbReference>
<dbReference type="GO" id="GO:0016787">
    <property type="term" value="F:hydrolase activity"/>
    <property type="evidence" value="ECO:0007669"/>
    <property type="project" value="UniProtKB-KW"/>
</dbReference>
<dbReference type="SMART" id="SM00404">
    <property type="entry name" value="PTPc_motif"/>
    <property type="match status" value="1"/>
</dbReference>
<dbReference type="Pfam" id="PF22785">
    <property type="entry name" value="Tc-R-P"/>
    <property type="match status" value="1"/>
</dbReference>
<dbReference type="FunFam" id="3.90.190.10:FF:000209">
    <property type="entry name" value="Protein tyrosine phosphatase 1"/>
    <property type="match status" value="1"/>
</dbReference>
<dbReference type="SUPFAM" id="SSF52799">
    <property type="entry name" value="(Phosphotyrosine protein) phosphatases II"/>
    <property type="match status" value="1"/>
</dbReference>
<feature type="domain" description="Tyrosine specific protein phosphatases" evidence="3">
    <location>
        <begin position="156"/>
        <end position="225"/>
    </location>
</feature>
<dbReference type="InterPro" id="IPR020422">
    <property type="entry name" value="TYR_PHOSPHATASE_DUAL_dom"/>
</dbReference>
<evidence type="ECO:0000313" key="4">
    <source>
        <dbReference type="EMBL" id="KAK9806168.1"/>
    </source>
</evidence>
<dbReference type="InterPro" id="IPR029021">
    <property type="entry name" value="Prot-tyrosine_phosphatase-like"/>
</dbReference>
<dbReference type="PROSITE" id="PS00383">
    <property type="entry name" value="TYR_PHOSPHATASE_1"/>
    <property type="match status" value="1"/>
</dbReference>